<dbReference type="Proteomes" id="UP000835052">
    <property type="component" value="Unassembled WGS sequence"/>
</dbReference>
<dbReference type="EMBL" id="CAJGYM010000023">
    <property type="protein sequence ID" value="CAD6191811.1"/>
    <property type="molecule type" value="Genomic_DNA"/>
</dbReference>
<organism evidence="2 3">
    <name type="scientific">Caenorhabditis auriculariae</name>
    <dbReference type="NCBI Taxonomy" id="2777116"/>
    <lineage>
        <taxon>Eukaryota</taxon>
        <taxon>Metazoa</taxon>
        <taxon>Ecdysozoa</taxon>
        <taxon>Nematoda</taxon>
        <taxon>Chromadorea</taxon>
        <taxon>Rhabditida</taxon>
        <taxon>Rhabditina</taxon>
        <taxon>Rhabditomorpha</taxon>
        <taxon>Rhabditoidea</taxon>
        <taxon>Rhabditidae</taxon>
        <taxon>Peloderinae</taxon>
        <taxon>Caenorhabditis</taxon>
    </lineage>
</organism>
<evidence type="ECO:0000256" key="1">
    <source>
        <dbReference type="SAM" id="Coils"/>
    </source>
</evidence>
<name>A0A8S1HB09_9PELO</name>
<dbReference type="AlphaFoldDB" id="A0A8S1HB09"/>
<keyword evidence="3" id="KW-1185">Reference proteome</keyword>
<dbReference type="OrthoDB" id="5828780at2759"/>
<accession>A0A8S1HB09</accession>
<evidence type="ECO:0000313" key="2">
    <source>
        <dbReference type="EMBL" id="CAD6191811.1"/>
    </source>
</evidence>
<keyword evidence="1" id="KW-0175">Coiled coil</keyword>
<proteinExistence type="predicted"/>
<evidence type="ECO:0000313" key="3">
    <source>
        <dbReference type="Proteomes" id="UP000835052"/>
    </source>
</evidence>
<comment type="caution">
    <text evidence="2">The sequence shown here is derived from an EMBL/GenBank/DDBJ whole genome shotgun (WGS) entry which is preliminary data.</text>
</comment>
<gene>
    <name evidence="2" type="ORF">CAUJ_LOCUS7730</name>
</gene>
<reference evidence="2" key="1">
    <citation type="submission" date="2020-10" db="EMBL/GenBank/DDBJ databases">
        <authorList>
            <person name="Kikuchi T."/>
        </authorList>
    </citation>
    <scope>NUCLEOTIDE SEQUENCE</scope>
    <source>
        <strain evidence="2">NKZ352</strain>
    </source>
</reference>
<sequence>MTANVHREAFLKRFVMECKANSAKMAKLLEEEESELSKLKTQTKANESRLIAAREEKARAIEKNKMLALEKKSADRELSEKKEFYKKSTAKVNQLYAEIARIDEEIKKLIEKDTETISDDFCQVQASIIGKMKQMTITRRNTEVDGLNTTLSELSRTEEKLLKSIADLETKIHEKDDFLAATLGVSYVERNVLFYSLRHATSLIRSEYQKMKLVEQSLRTKLNCSD</sequence>
<protein>
    <submittedName>
        <fullName evidence="2">Uncharacterized protein</fullName>
    </submittedName>
</protein>
<feature type="coiled-coil region" evidence="1">
    <location>
        <begin position="22"/>
        <end position="112"/>
    </location>
</feature>